<dbReference type="Pfam" id="PF14291">
    <property type="entry name" value="DUF4371"/>
    <property type="match status" value="1"/>
</dbReference>
<dbReference type="SMART" id="SM00597">
    <property type="entry name" value="ZnF_TTF"/>
    <property type="match status" value="1"/>
</dbReference>
<evidence type="ECO:0000313" key="1">
    <source>
        <dbReference type="EMBL" id="AQK53641.1"/>
    </source>
</evidence>
<gene>
    <name evidence="1" type="ORF">ZEAMMB73_Zm00001d051109</name>
</gene>
<dbReference type="ExpressionAtlas" id="A0A1D6Q518">
    <property type="expression patterns" value="baseline"/>
</dbReference>
<dbReference type="EMBL" id="CM000780">
    <property type="protein sequence ID" value="AQK53641.1"/>
    <property type="molecule type" value="Genomic_DNA"/>
</dbReference>
<dbReference type="PANTHER" id="PTHR45749:SF24">
    <property type="entry name" value="TTF-TYPE DOMAIN-CONTAINING PROTEIN"/>
    <property type="match status" value="1"/>
</dbReference>
<accession>A0A1D6Q518</accession>
<dbReference type="PANTHER" id="PTHR45749">
    <property type="match status" value="1"/>
</dbReference>
<organism evidence="1">
    <name type="scientific">Zea mays</name>
    <name type="common">Maize</name>
    <dbReference type="NCBI Taxonomy" id="4577"/>
    <lineage>
        <taxon>Eukaryota</taxon>
        <taxon>Viridiplantae</taxon>
        <taxon>Streptophyta</taxon>
        <taxon>Embryophyta</taxon>
        <taxon>Tracheophyta</taxon>
        <taxon>Spermatophyta</taxon>
        <taxon>Magnoliopsida</taxon>
        <taxon>Liliopsida</taxon>
        <taxon>Poales</taxon>
        <taxon>Poaceae</taxon>
        <taxon>PACMAD clade</taxon>
        <taxon>Panicoideae</taxon>
        <taxon>Andropogonodae</taxon>
        <taxon>Andropogoneae</taxon>
        <taxon>Tripsacinae</taxon>
        <taxon>Zea</taxon>
    </lineage>
</organism>
<dbReference type="InParanoid" id="A0A1D6Q518"/>
<dbReference type="InterPro" id="IPR025398">
    <property type="entry name" value="DUF4371"/>
</dbReference>
<dbReference type="InterPro" id="IPR012337">
    <property type="entry name" value="RNaseH-like_sf"/>
</dbReference>
<proteinExistence type="predicted"/>
<dbReference type="SUPFAM" id="SSF53098">
    <property type="entry name" value="Ribonuclease H-like"/>
    <property type="match status" value="1"/>
</dbReference>
<dbReference type="STRING" id="4577.A0A1D6Q518"/>
<reference evidence="1" key="1">
    <citation type="submission" date="2015-12" db="EMBL/GenBank/DDBJ databases">
        <title>Update maize B73 reference genome by single molecule sequencing technologies.</title>
        <authorList>
            <consortium name="Maize Genome Sequencing Project"/>
            <person name="Ware D."/>
        </authorList>
    </citation>
    <scope>NUCLEOTIDE SEQUENCE</scope>
    <source>
        <tissue evidence="1">Seedling</tissue>
    </source>
</reference>
<protein>
    <submittedName>
        <fullName evidence="1">General transcription factor 2-related zinc finger protein</fullName>
    </submittedName>
</protein>
<sequence length="666" mass="77124">MDRFLTSNPRTSTNTYELAIVVVEEQPNINLEDQGLPSDENVDINMDDNNVSGHEPIFNSSPTENANVDEQSDFIEDICDPRNWNNLDNKSRDILVEKGAIRDENIVFPLDDNGRHFSYKHYFRKLSNGEVHDRKWLVYSKHVDRVFCFCCKIFNSEKCKSSLAHDGFRDWKHINDRLKEHEASMDHITNMNSWNELRARLNKHETIDKEFQHQITKEKERVRQVLLRIIAVVKFLGKRNLAFRGSSEQLYNDQNGNFLSCVEMIAEFDLVMQDHLRRIKNNEVHYHYLSHKIQNELVYLLASDITKSIIKTVKEAKYFSVILDCTPDVSHQEQMSLLVRCVNMSCGKVEEYFLGFIKVDDTSGEGLFNSLIDSIKYFGLNIEDVRGQGYDNGSNMKGKNKGVQRRLLDINPRALYMPCACHSLNLTLCDMAKSCVKAISFFGIVQRIYVLFSSSTKRWDVLINHVESLTVKSWSNTRWESRIKSVKAIRFQAPKIRSALLQLSKDKDVEAKDRSDAKNLFEVLGTFEFILGMIIWYDILFVVSKVSKKLQSPSMCIDGTLKSIEDTICFFENYRNEGFASSLITAKEIAFELGLQPSFPVKRRATRKKHYDETSNEEENLEAQKAFEVNYFLVMVDIATSSLKSRFEELQSFKVLYLSMAHVMLI</sequence>
<dbReference type="OMA" id="HETSHTH"/>
<name>A0A1D6Q518_MAIZE</name>
<dbReference type="AlphaFoldDB" id="A0A1D6Q518"/>
<dbReference type="InterPro" id="IPR006580">
    <property type="entry name" value="Znf_TTF"/>
</dbReference>